<keyword evidence="2 5" id="KW-0812">Transmembrane</keyword>
<keyword evidence="4 5" id="KW-0472">Membrane</keyword>
<keyword evidence="7" id="KW-1185">Reference proteome</keyword>
<feature type="transmembrane region" description="Helical" evidence="5">
    <location>
        <begin position="272"/>
        <end position="295"/>
    </location>
</feature>
<dbReference type="RefSeq" id="WP_275418776.1">
    <property type="nucleotide sequence ID" value="NZ_CP106878.1"/>
</dbReference>
<evidence type="ECO:0000256" key="3">
    <source>
        <dbReference type="ARBA" id="ARBA00022989"/>
    </source>
</evidence>
<evidence type="ECO:0000256" key="4">
    <source>
        <dbReference type="ARBA" id="ARBA00023136"/>
    </source>
</evidence>
<reference evidence="6" key="1">
    <citation type="submission" date="2022-09" db="EMBL/GenBank/DDBJ databases">
        <title>Complete Genomes of Fervidibacillus albus and Fervidibacillus halotolerans isolated from tidal flat sediments.</title>
        <authorList>
            <person name="Kwon K.K."/>
            <person name="Yang S.-H."/>
            <person name="Park M.J."/>
            <person name="Oh H.-M."/>
        </authorList>
    </citation>
    <scope>NUCLEOTIDE SEQUENCE</scope>
    <source>
        <strain evidence="6">MEBiC13591</strain>
    </source>
</reference>
<dbReference type="Pfam" id="PF01758">
    <property type="entry name" value="SBF"/>
    <property type="match status" value="1"/>
</dbReference>
<feature type="transmembrane region" description="Helical" evidence="5">
    <location>
        <begin position="12"/>
        <end position="32"/>
    </location>
</feature>
<feature type="transmembrane region" description="Helical" evidence="5">
    <location>
        <begin position="159"/>
        <end position="181"/>
    </location>
</feature>
<dbReference type="GO" id="GO:0016020">
    <property type="term" value="C:membrane"/>
    <property type="evidence" value="ECO:0007669"/>
    <property type="project" value="UniProtKB-SubCell"/>
</dbReference>
<comment type="subcellular location">
    <subcellularLocation>
        <location evidence="1">Membrane</location>
        <topology evidence="1">Multi-pass membrane protein</topology>
    </subcellularLocation>
</comment>
<organism evidence="6 7">
    <name type="scientific">Fervidibacillus albus</name>
    <dbReference type="NCBI Taxonomy" id="2980026"/>
    <lineage>
        <taxon>Bacteria</taxon>
        <taxon>Bacillati</taxon>
        <taxon>Bacillota</taxon>
        <taxon>Bacilli</taxon>
        <taxon>Bacillales</taxon>
        <taxon>Bacillaceae</taxon>
        <taxon>Fervidibacillus</taxon>
    </lineage>
</organism>
<evidence type="ECO:0000313" key="6">
    <source>
        <dbReference type="EMBL" id="WAA10963.1"/>
    </source>
</evidence>
<gene>
    <name evidence="6" type="ORF">OE104_06535</name>
</gene>
<feature type="transmembrane region" description="Helical" evidence="5">
    <location>
        <begin position="38"/>
        <end position="56"/>
    </location>
</feature>
<dbReference type="InterPro" id="IPR038770">
    <property type="entry name" value="Na+/solute_symporter_sf"/>
</dbReference>
<sequence>MMLQKLNRTLDKSIPFITPLSVILGILIANYVNNYTFLIPWLFAFMTFEGSLSLNFRDLTEAIRRPLPVFIILSFLHIIMPLITWVIARLTFPEDSLTMTGLILGMVIPTGITSFIWVSMKRGNQALTLSVIIIDAILAPFLVPLSLSILVGQKVELDMWQMMTSLFFMIVLPSIVALLLNEITKGNTGKIWKPRFSPISKLFLCGVLLLNGAEVAPYFQTFNWKLVYIMVIVIVVTFIGYFLAFVLGRVLQFPKPSLVSLTFGGGMRNVSAGAVIAVTFFPSAVVLPVVVSMLFQQIIASIFATILDSVDENESVNSEELIA</sequence>
<proteinExistence type="predicted"/>
<evidence type="ECO:0000256" key="5">
    <source>
        <dbReference type="SAM" id="Phobius"/>
    </source>
</evidence>
<protein>
    <submittedName>
        <fullName evidence="6">Bile acid:sodium symporter family protein</fullName>
    </submittedName>
</protein>
<dbReference type="KEGG" id="faf:OE104_06535"/>
<feature type="transmembrane region" description="Helical" evidence="5">
    <location>
        <begin position="126"/>
        <end position="147"/>
    </location>
</feature>
<keyword evidence="3 5" id="KW-1133">Transmembrane helix</keyword>
<feature type="transmembrane region" description="Helical" evidence="5">
    <location>
        <begin position="226"/>
        <end position="251"/>
    </location>
</feature>
<dbReference type="InterPro" id="IPR004710">
    <property type="entry name" value="Bilac:Na_transpt"/>
</dbReference>
<name>A0A9E8LWF3_9BACI</name>
<dbReference type="PANTHER" id="PTHR10361">
    <property type="entry name" value="SODIUM-BILE ACID COTRANSPORTER"/>
    <property type="match status" value="1"/>
</dbReference>
<evidence type="ECO:0000256" key="2">
    <source>
        <dbReference type="ARBA" id="ARBA00022692"/>
    </source>
</evidence>
<dbReference type="AlphaFoldDB" id="A0A9E8LWF3"/>
<evidence type="ECO:0000256" key="1">
    <source>
        <dbReference type="ARBA" id="ARBA00004141"/>
    </source>
</evidence>
<evidence type="ECO:0000313" key="7">
    <source>
        <dbReference type="Proteomes" id="UP001164718"/>
    </source>
</evidence>
<dbReference type="Proteomes" id="UP001164718">
    <property type="component" value="Chromosome"/>
</dbReference>
<dbReference type="InterPro" id="IPR002657">
    <property type="entry name" value="BilAc:Na_symport/Acr3"/>
</dbReference>
<dbReference type="EMBL" id="CP106878">
    <property type="protein sequence ID" value="WAA10963.1"/>
    <property type="molecule type" value="Genomic_DNA"/>
</dbReference>
<dbReference type="Gene3D" id="1.20.1530.20">
    <property type="match status" value="1"/>
</dbReference>
<accession>A0A9E8LWF3</accession>
<feature type="transmembrane region" description="Helical" evidence="5">
    <location>
        <begin position="68"/>
        <end position="88"/>
    </location>
</feature>
<feature type="transmembrane region" description="Helical" evidence="5">
    <location>
        <begin position="100"/>
        <end position="119"/>
    </location>
</feature>
<dbReference type="PANTHER" id="PTHR10361:SF28">
    <property type="entry name" value="P3 PROTEIN-RELATED"/>
    <property type="match status" value="1"/>
</dbReference>